<comment type="caution">
    <text evidence="1">The sequence shown here is derived from an EMBL/GenBank/DDBJ whole genome shotgun (WGS) entry which is preliminary data.</text>
</comment>
<proteinExistence type="predicted"/>
<accession>A0A7K0J514</accession>
<dbReference type="AlphaFoldDB" id="A0A7K0J514"/>
<dbReference type="EMBL" id="VUMG01000001">
    <property type="protein sequence ID" value="MSS44928.1"/>
    <property type="molecule type" value="Genomic_DNA"/>
</dbReference>
<organism evidence="1 2">
    <name type="scientific">Cutibacterium porci</name>
    <dbReference type="NCBI Taxonomy" id="2605781"/>
    <lineage>
        <taxon>Bacteria</taxon>
        <taxon>Bacillati</taxon>
        <taxon>Actinomycetota</taxon>
        <taxon>Actinomycetes</taxon>
        <taxon>Propionibacteriales</taxon>
        <taxon>Propionibacteriaceae</taxon>
        <taxon>Cutibacterium</taxon>
    </lineage>
</organism>
<dbReference type="Proteomes" id="UP000466104">
    <property type="component" value="Unassembled WGS sequence"/>
</dbReference>
<reference evidence="1 2" key="1">
    <citation type="submission" date="2019-08" db="EMBL/GenBank/DDBJ databases">
        <title>In-depth cultivation of the pig gut microbiome towards novel bacterial diversity and tailored functional studies.</title>
        <authorList>
            <person name="Wylensek D."/>
            <person name="Hitch T.C.A."/>
            <person name="Clavel T."/>
        </authorList>
    </citation>
    <scope>NUCLEOTIDE SEQUENCE [LARGE SCALE GENOMIC DNA]</scope>
    <source>
        <strain evidence="1 2">WCA-380-WT-3A</strain>
    </source>
</reference>
<protein>
    <submittedName>
        <fullName evidence="1">Uncharacterized protein</fullName>
    </submittedName>
</protein>
<keyword evidence="2" id="KW-1185">Reference proteome</keyword>
<name>A0A7K0J514_9ACTN</name>
<sequence>MQSDTLDPSLVSWSIVTNGEHVPTCIRNNSADTAHQVQVSILFNGAQMGSHTCDEVAGPEDIPLELSPARDAILDEFRRQPLKVRGALGLDGGSTSRSRDSNEYTIRFQLTWLTALGHKRTKILDHTVRVTERHGRPEFKRPTTPA</sequence>
<evidence type="ECO:0000313" key="1">
    <source>
        <dbReference type="EMBL" id="MSS44928.1"/>
    </source>
</evidence>
<gene>
    <name evidence="1" type="ORF">FYJ43_02440</name>
</gene>
<dbReference type="RefSeq" id="WP_154561584.1">
    <property type="nucleotide sequence ID" value="NZ_VUMG01000001.1"/>
</dbReference>
<evidence type="ECO:0000313" key="2">
    <source>
        <dbReference type="Proteomes" id="UP000466104"/>
    </source>
</evidence>